<proteinExistence type="predicted"/>
<dbReference type="KEGG" id="dpte:113794380"/>
<keyword evidence="2" id="KW-1185">Reference proteome</keyword>
<evidence type="ECO:0000313" key="3">
    <source>
        <dbReference type="RefSeq" id="XP_027200301.1"/>
    </source>
</evidence>
<name>A0A6P6Y5L6_DERPT</name>
<feature type="transmembrane region" description="Helical" evidence="1">
    <location>
        <begin position="136"/>
        <end position="159"/>
    </location>
</feature>
<feature type="transmembrane region" description="Helical" evidence="1">
    <location>
        <begin position="165"/>
        <end position="185"/>
    </location>
</feature>
<dbReference type="AlphaFoldDB" id="A0A6P6Y5L6"/>
<dbReference type="OrthoDB" id="10463224at2759"/>
<gene>
    <name evidence="3" type="primary">LOC113794380</name>
</gene>
<evidence type="ECO:0000256" key="1">
    <source>
        <dbReference type="SAM" id="Phobius"/>
    </source>
</evidence>
<accession>A0A6P6Y5L6</accession>
<evidence type="ECO:0000313" key="2">
    <source>
        <dbReference type="Proteomes" id="UP000515146"/>
    </source>
</evidence>
<organism evidence="2 3">
    <name type="scientific">Dermatophagoides pteronyssinus</name>
    <name type="common">European house dust mite</name>
    <dbReference type="NCBI Taxonomy" id="6956"/>
    <lineage>
        <taxon>Eukaryota</taxon>
        <taxon>Metazoa</taxon>
        <taxon>Ecdysozoa</taxon>
        <taxon>Arthropoda</taxon>
        <taxon>Chelicerata</taxon>
        <taxon>Arachnida</taxon>
        <taxon>Acari</taxon>
        <taxon>Acariformes</taxon>
        <taxon>Sarcoptiformes</taxon>
        <taxon>Astigmata</taxon>
        <taxon>Psoroptidia</taxon>
        <taxon>Analgoidea</taxon>
        <taxon>Pyroglyphidae</taxon>
        <taxon>Dermatophagoidinae</taxon>
        <taxon>Dermatophagoides</taxon>
    </lineage>
</organism>
<dbReference type="Proteomes" id="UP000515146">
    <property type="component" value="Unplaced"/>
</dbReference>
<feature type="transmembrane region" description="Helical" evidence="1">
    <location>
        <begin position="20"/>
        <end position="43"/>
    </location>
</feature>
<keyword evidence="1" id="KW-0812">Transmembrane</keyword>
<sequence>MLDPSDSCQPNFGYCNCLKLYIIITLFLAMCVYFTDSCVYLLMIPESLNTTFITNNNLTKTTTTTFYNNNGLKSNIESSESSTLSKSLQDELSEMEFCEFKFAYIIALILGLIVYGLIFAIYTCQLIIYFYNFPWYLFESIILGSYSSVLFLMTIVAFITNGHPIGTSLVLSDCLLGLILAFVLFRNHTEGIVPAALIVQYDPDGNLLTQILSRRHFL</sequence>
<keyword evidence="1" id="KW-0472">Membrane</keyword>
<dbReference type="RefSeq" id="XP_027200301.1">
    <property type="nucleotide sequence ID" value="XM_027344500.1"/>
</dbReference>
<feature type="transmembrane region" description="Helical" evidence="1">
    <location>
        <begin position="102"/>
        <end position="124"/>
    </location>
</feature>
<reference evidence="3" key="1">
    <citation type="submission" date="2025-08" db="UniProtKB">
        <authorList>
            <consortium name="RefSeq"/>
        </authorList>
    </citation>
    <scope>IDENTIFICATION</scope>
    <source>
        <strain evidence="3">Airmid</strain>
    </source>
</reference>
<protein>
    <submittedName>
        <fullName evidence="3">Uncharacterized protein LOC113794380</fullName>
    </submittedName>
</protein>
<dbReference type="InParanoid" id="A0A6P6Y5L6"/>
<keyword evidence="1" id="KW-1133">Transmembrane helix</keyword>